<dbReference type="EMBL" id="UINC01102695">
    <property type="protein sequence ID" value="SVC64517.1"/>
    <property type="molecule type" value="Genomic_DNA"/>
</dbReference>
<accession>A0A382NVR2</accession>
<protein>
    <recommendedName>
        <fullName evidence="2">Peptidase M20 dimerisation domain-containing protein</fullName>
    </recommendedName>
</protein>
<dbReference type="AlphaFoldDB" id="A0A382NVR2"/>
<proteinExistence type="predicted"/>
<name>A0A382NVR2_9ZZZZ</name>
<reference evidence="1" key="1">
    <citation type="submission" date="2018-05" db="EMBL/GenBank/DDBJ databases">
        <authorList>
            <person name="Lanie J.A."/>
            <person name="Ng W.-L."/>
            <person name="Kazmierczak K.M."/>
            <person name="Andrzejewski T.M."/>
            <person name="Davidsen T.M."/>
            <person name="Wayne K.J."/>
            <person name="Tettelin H."/>
            <person name="Glass J.I."/>
            <person name="Rusch D."/>
            <person name="Podicherti R."/>
            <person name="Tsui H.-C.T."/>
            <person name="Winkler M.E."/>
        </authorList>
    </citation>
    <scope>NUCLEOTIDE SEQUENCE</scope>
</reference>
<evidence type="ECO:0000313" key="1">
    <source>
        <dbReference type="EMBL" id="SVC64517.1"/>
    </source>
</evidence>
<feature type="non-terminal residue" evidence="1">
    <location>
        <position position="102"/>
    </location>
</feature>
<sequence>MTRDAAIAQVTEHFDNGAFFDDLARRVAIASTAQVKAFRPQLDRYLTEEMIPALESLGFRATIHQNSDPRGGPFLLAERLENPNLPTLFSYGHGDVVRGFEG</sequence>
<gene>
    <name evidence="1" type="ORF">METZ01_LOCUS317371</name>
</gene>
<dbReference type="SUPFAM" id="SSF53187">
    <property type="entry name" value="Zn-dependent exopeptidases"/>
    <property type="match status" value="1"/>
</dbReference>
<dbReference type="Gene3D" id="3.40.630.10">
    <property type="entry name" value="Zn peptidases"/>
    <property type="match status" value="1"/>
</dbReference>
<organism evidence="1">
    <name type="scientific">marine metagenome</name>
    <dbReference type="NCBI Taxonomy" id="408172"/>
    <lineage>
        <taxon>unclassified sequences</taxon>
        <taxon>metagenomes</taxon>
        <taxon>ecological metagenomes</taxon>
    </lineage>
</organism>
<evidence type="ECO:0008006" key="2">
    <source>
        <dbReference type="Google" id="ProtNLM"/>
    </source>
</evidence>